<protein>
    <recommendedName>
        <fullName evidence="3">DDE Tnp4 domain-containing protein</fullName>
    </recommendedName>
</protein>
<keyword evidence="2" id="KW-1185">Reference proteome</keyword>
<dbReference type="Proteomes" id="UP000078113">
    <property type="component" value="Unassembled WGS sequence"/>
</dbReference>
<dbReference type="AlphaFoldDB" id="A0A8X7N1D8"/>
<accession>A0A8X7N1D8</accession>
<dbReference type="PANTHER" id="PTHR48471:SF1">
    <property type="entry name" value="DDE TNP4 DOMAIN-CONTAINING PROTEIN"/>
    <property type="match status" value="1"/>
</dbReference>
<evidence type="ECO:0000313" key="2">
    <source>
        <dbReference type="Proteomes" id="UP000078113"/>
    </source>
</evidence>
<dbReference type="EMBL" id="LWDG02001053">
    <property type="protein sequence ID" value="KAE8261163.1"/>
    <property type="molecule type" value="Genomic_DNA"/>
</dbReference>
<comment type="caution">
    <text evidence="1">The sequence shown here is derived from an EMBL/GenBank/DDBJ whole genome shotgun (WGS) entry which is preliminary data.</text>
</comment>
<evidence type="ECO:0000313" key="1">
    <source>
        <dbReference type="EMBL" id="KAE8261163.1"/>
    </source>
</evidence>
<dbReference type="PANTHER" id="PTHR48471">
    <property type="entry name" value="DDE TNP4 DOMAIN-CONTAINING PROTEIN"/>
    <property type="match status" value="1"/>
</dbReference>
<name>A0A8X7N1D8_9BASI</name>
<reference evidence="1" key="1">
    <citation type="submission" date="2016-04" db="EMBL/GenBank/DDBJ databases">
        <authorList>
            <person name="Nguyen H.D."/>
            <person name="Samba Siva P."/>
            <person name="Cullis J."/>
            <person name="Levesque C.A."/>
            <person name="Hambleton S."/>
        </authorList>
    </citation>
    <scope>NUCLEOTIDE SEQUENCE</scope>
    <source>
        <strain evidence="1">DAOMC 236422</strain>
    </source>
</reference>
<organism evidence="1 2">
    <name type="scientific">Tilletia walkeri</name>
    <dbReference type="NCBI Taxonomy" id="117179"/>
    <lineage>
        <taxon>Eukaryota</taxon>
        <taxon>Fungi</taxon>
        <taxon>Dikarya</taxon>
        <taxon>Basidiomycota</taxon>
        <taxon>Ustilaginomycotina</taxon>
        <taxon>Exobasidiomycetes</taxon>
        <taxon>Tilletiales</taxon>
        <taxon>Tilletiaceae</taxon>
        <taxon>Tilletia</taxon>
    </lineage>
</organism>
<reference evidence="1" key="2">
    <citation type="journal article" date="2019" name="IMA Fungus">
        <title>Genome sequencing and comparison of five Tilletia species to identify candidate genes for the detection of regulated species infecting wheat.</title>
        <authorList>
            <person name="Nguyen H.D.T."/>
            <person name="Sultana T."/>
            <person name="Kesanakurti P."/>
            <person name="Hambleton S."/>
        </authorList>
    </citation>
    <scope>NUCLEOTIDE SEQUENCE</scope>
    <source>
        <strain evidence="1">DAOMC 236422</strain>
    </source>
</reference>
<proteinExistence type="predicted"/>
<evidence type="ECO:0008006" key="3">
    <source>
        <dbReference type="Google" id="ProtNLM"/>
    </source>
</evidence>
<gene>
    <name evidence="1" type="ORF">A4X09_0g7703</name>
</gene>
<sequence>MHDSDRRRKLLFVLLLGISALVLAPSRRRVYLTRQSLTPSRRSAAATLLAAKDDKSYISAFGFDVRTFDIILTKFKPFLPPAPTLKRRPRSLTPRLHLSLVLYYLTSPQRQKSIALVFGLTPAAVSRSIWSGLSAMFDMMAADPDTWAIKWPTAAVMTDMAAAVRAREPLLKGVFGFVDGLNLRIYQPSNIDEQNAYYNGWLADTYCSQIASGLYTLLSDPARTPPPFALLADSAFPYGKELTGRILSRPKDNVAAKEKDGAVHLLWEAIIRQRQAAEWGMRALQGAFGRLDLRLPTHKAKRALLLSVVFSLHNFRARNVGLNQIKEVYFPQWQAARRE</sequence>